<name>A0A2U8WAS5_9HYPH</name>
<feature type="transmembrane region" description="Helical" evidence="1">
    <location>
        <begin position="48"/>
        <end position="69"/>
    </location>
</feature>
<organism evidence="2 3">
    <name type="scientific">Methylobacterium durans</name>
    <dbReference type="NCBI Taxonomy" id="2202825"/>
    <lineage>
        <taxon>Bacteria</taxon>
        <taxon>Pseudomonadati</taxon>
        <taxon>Pseudomonadota</taxon>
        <taxon>Alphaproteobacteria</taxon>
        <taxon>Hyphomicrobiales</taxon>
        <taxon>Methylobacteriaceae</taxon>
        <taxon>Methylobacterium</taxon>
    </lineage>
</organism>
<evidence type="ECO:0000256" key="1">
    <source>
        <dbReference type="SAM" id="Phobius"/>
    </source>
</evidence>
<evidence type="ECO:0000313" key="2">
    <source>
        <dbReference type="EMBL" id="AWN42402.1"/>
    </source>
</evidence>
<accession>A0A2U8WAS5</accession>
<keyword evidence="1" id="KW-1133">Transmembrane helix</keyword>
<reference evidence="3" key="1">
    <citation type="submission" date="2018-05" db="EMBL/GenBank/DDBJ databases">
        <title>Complete Genome Sequence of Methylobacterium sp. 17SD2-17.</title>
        <authorList>
            <person name="Srinivasan S."/>
        </authorList>
    </citation>
    <scope>NUCLEOTIDE SEQUENCE [LARGE SCALE GENOMIC DNA]</scope>
    <source>
        <strain evidence="3">17SD2-17</strain>
    </source>
</reference>
<evidence type="ECO:0000313" key="3">
    <source>
        <dbReference type="Proteomes" id="UP000245926"/>
    </source>
</evidence>
<dbReference type="RefSeq" id="WP_109892246.1">
    <property type="nucleotide sequence ID" value="NZ_CP029550.1"/>
</dbReference>
<sequence length="116" mass="12350">MSDLPLTVDLAGDAFIFPAASATVATVLRPAPMPRPPEPARGRKPGRWLLWLIGVQIAASVCLTTYVAYAMAPALARPLPEAAIYALRLGAETSEPLPAALNDGFRLRLSFHEAAE</sequence>
<dbReference type="EMBL" id="CP029550">
    <property type="protein sequence ID" value="AWN42402.1"/>
    <property type="molecule type" value="Genomic_DNA"/>
</dbReference>
<dbReference type="OrthoDB" id="7999967at2"/>
<gene>
    <name evidence="2" type="ORF">DK389_20255</name>
</gene>
<dbReference type="KEGG" id="mets:DK389_20255"/>
<dbReference type="AlphaFoldDB" id="A0A2U8WAS5"/>
<protein>
    <submittedName>
        <fullName evidence="2">Uncharacterized protein</fullName>
    </submittedName>
</protein>
<dbReference type="Proteomes" id="UP000245926">
    <property type="component" value="Chromosome"/>
</dbReference>
<keyword evidence="1" id="KW-0472">Membrane</keyword>
<keyword evidence="3" id="KW-1185">Reference proteome</keyword>
<proteinExistence type="predicted"/>
<keyword evidence="1" id="KW-0812">Transmembrane</keyword>
<feature type="transmembrane region" description="Helical" evidence="1">
    <location>
        <begin position="6"/>
        <end position="28"/>
    </location>
</feature>